<feature type="compositionally biased region" description="Polar residues" evidence="7">
    <location>
        <begin position="459"/>
        <end position="472"/>
    </location>
</feature>
<keyword evidence="9" id="KW-1185">Reference proteome</keyword>
<evidence type="ECO:0000256" key="2">
    <source>
        <dbReference type="ARBA" id="ARBA00022490"/>
    </source>
</evidence>
<name>A0A182F7L5_ANOAL</name>
<evidence type="ECO:0000256" key="6">
    <source>
        <dbReference type="RuleBase" id="RU000686"/>
    </source>
</evidence>
<dbReference type="PANTHER" id="PTHR11501:SF18">
    <property type="entry name" value="MICROTUBULE-ASSOCIATED PROTEIN"/>
    <property type="match status" value="1"/>
</dbReference>
<feature type="region of interest" description="Disordered" evidence="7">
    <location>
        <begin position="42"/>
        <end position="66"/>
    </location>
</feature>
<dbReference type="InterPro" id="IPR027324">
    <property type="entry name" value="MAP2/MAP4/Tau"/>
</dbReference>
<feature type="compositionally biased region" description="Polar residues" evidence="7">
    <location>
        <begin position="358"/>
        <end position="368"/>
    </location>
</feature>
<dbReference type="PANTHER" id="PTHR11501">
    <property type="entry name" value="MICROTUBULE-ASSOCIATED PROTEIN"/>
    <property type="match status" value="1"/>
</dbReference>
<sequence length="884" mass="93105">FPQKGSATAAETFSLRNVVTPGGHPTTCSKLAAAEAKPSVLLSSPSFFGNNQPTPPSPVSAAAAPVTGGVANPPSSINVLSLQKPALGPSPLASTPAPVLSSVAPQQFPLQPVPQYKPKPQPAQVRFLSDHQPQQQQQRPAEIRFAPAPLKVPLVRPLLAAGQQPASSAPSPSLRPSYVPNTAYLMDQPPRPPNPTGGPGGPQMMRPPMGPPRTGTPTQPQPPRPGPGMFVGGQHPPGVPMPMRPQMPPGTGVPGMQPRPPSAQGMQRPPTMMMGQPSPIRPPPPVMSGPRPTISPQNSNLGGGVPQHPQQAPGTMGQGSRPPQQPHQGTGSPYGPGSPDPQGGGGSPFGLQQGGGPNNNSRPPSTNMRPAYYPNRPPMGTPMGGDQQSRPPSGVDGSGLPSATHSIDDDEDVVIGKITPESPNPARGPPRNFTMPGPMGAGPYPVSGEREKSIPSRPPSVSGNYKSSNELTDPNEGPGGARPLHALKDFIQKDQQRAGSPGQSPSSPGSQQLSPANTDENFSYRPGSKPHGQPQQPQQQYKMAPGSQPTGMGRDGEKVTFQMPNGAGSGPPQDWNGRSRPPLQQQQPMARNPMGPMKPSADQQQQRHMCDDTALSSERLRSIAFGFIWQDRPNAPTSPASPLKSPSKIPGLARRPDNIASESRSRSTSKQRANAKTPETPSEQPLIKKVPMNKIQVGGTPSPNLKVVKSKIGSLENTSHKPGGGNVKIETKKLDIKASARIEAKNEAYIPKGGDKKIISTKLQWNAKPKIGSLDNAAHKPGGGDKRIESIKTDFKERAKPKIGSKDNITYKPGGGDVKIVHQKLDIKAESKIGSLDNLKHKPGGGDKKIFDDKEYLKNIEHPITPSPSTQVKSGSGSVEDLLE</sequence>
<evidence type="ECO:0000256" key="5">
    <source>
        <dbReference type="ARBA" id="ARBA00023212"/>
    </source>
</evidence>
<protein>
    <recommendedName>
        <fullName evidence="6">Microtubule-associated protein</fullName>
    </recommendedName>
</protein>
<dbReference type="GO" id="GO:0008017">
    <property type="term" value="F:microtubule binding"/>
    <property type="evidence" value="ECO:0007669"/>
    <property type="project" value="InterPro"/>
</dbReference>
<dbReference type="GO" id="GO:0043005">
    <property type="term" value="C:neuron projection"/>
    <property type="evidence" value="ECO:0007669"/>
    <property type="project" value="TreeGrafter"/>
</dbReference>
<feature type="region of interest" description="Disordered" evidence="7">
    <location>
        <begin position="111"/>
        <end position="146"/>
    </location>
</feature>
<evidence type="ECO:0000256" key="7">
    <source>
        <dbReference type="SAM" id="MobiDB-lite"/>
    </source>
</evidence>
<evidence type="ECO:0000256" key="3">
    <source>
        <dbReference type="ARBA" id="ARBA00022553"/>
    </source>
</evidence>
<feature type="compositionally biased region" description="Basic and acidic residues" evidence="7">
    <location>
        <begin position="486"/>
        <end position="496"/>
    </location>
</feature>
<comment type="subcellular location">
    <subcellularLocation>
        <location evidence="1 6">Cytoplasm</location>
        <location evidence="1 6">Cytoskeleton</location>
    </subcellularLocation>
</comment>
<feature type="compositionally biased region" description="Polar residues" evidence="7">
    <location>
        <begin position="660"/>
        <end position="683"/>
    </location>
</feature>
<evidence type="ECO:0000313" key="9">
    <source>
        <dbReference type="Proteomes" id="UP000069272"/>
    </source>
</evidence>
<keyword evidence="4" id="KW-0677">Repeat</keyword>
<dbReference type="Pfam" id="PF00418">
    <property type="entry name" value="Tubulin-binding"/>
    <property type="match status" value="4"/>
</dbReference>
<dbReference type="VEuPathDB" id="VectorBase:AALB002474"/>
<feature type="compositionally biased region" description="Low complexity" evidence="7">
    <location>
        <begin position="202"/>
        <end position="218"/>
    </location>
</feature>
<dbReference type="Proteomes" id="UP000069272">
    <property type="component" value="Chromosome 2R"/>
</dbReference>
<keyword evidence="2 6" id="KW-0963">Cytoplasm</keyword>
<dbReference type="GO" id="GO:0005874">
    <property type="term" value="C:microtubule"/>
    <property type="evidence" value="ECO:0007669"/>
    <property type="project" value="UniProtKB-KW"/>
</dbReference>
<feature type="compositionally biased region" description="Gly residues" evidence="7">
    <location>
        <begin position="342"/>
        <end position="357"/>
    </location>
</feature>
<feature type="compositionally biased region" description="Polar residues" evidence="7">
    <location>
        <begin position="42"/>
        <end position="52"/>
    </location>
</feature>
<feature type="region of interest" description="Disordered" evidence="7">
    <location>
        <begin position="627"/>
        <end position="705"/>
    </location>
</feature>
<keyword evidence="5 6" id="KW-0206">Cytoskeleton</keyword>
<feature type="compositionally biased region" description="Low complexity" evidence="7">
    <location>
        <begin position="499"/>
        <end position="512"/>
    </location>
</feature>
<dbReference type="AlphaFoldDB" id="A0A182F7L5"/>
<feature type="compositionally biased region" description="Low complexity" evidence="7">
    <location>
        <begin position="162"/>
        <end position="177"/>
    </location>
</feature>
<keyword evidence="6" id="KW-0493">Microtubule</keyword>
<dbReference type="PROSITE" id="PS51491">
    <property type="entry name" value="TAU_MAP_2"/>
    <property type="match status" value="4"/>
</dbReference>
<feature type="region of interest" description="Disordered" evidence="7">
    <location>
        <begin position="162"/>
        <end position="615"/>
    </location>
</feature>
<feature type="compositionally biased region" description="Pro residues" evidence="7">
    <location>
        <begin position="237"/>
        <end position="248"/>
    </location>
</feature>
<feature type="region of interest" description="Disordered" evidence="7">
    <location>
        <begin position="860"/>
        <end position="884"/>
    </location>
</feature>
<proteinExistence type="predicted"/>
<evidence type="ECO:0000313" key="8">
    <source>
        <dbReference type="EnsemblMetazoa" id="AALB002474-PA"/>
    </source>
</evidence>
<accession>A0A182F7L5</accession>
<dbReference type="PROSITE" id="PS00229">
    <property type="entry name" value="TAU_MAP_1"/>
    <property type="match status" value="2"/>
</dbReference>
<dbReference type="GO" id="GO:0031175">
    <property type="term" value="P:neuron projection development"/>
    <property type="evidence" value="ECO:0007669"/>
    <property type="project" value="TreeGrafter"/>
</dbReference>
<dbReference type="STRING" id="7167.A0A182F7L5"/>
<dbReference type="InterPro" id="IPR001084">
    <property type="entry name" value="MAP_tubulin-bd_rpt"/>
</dbReference>
<organism evidence="8 9">
    <name type="scientific">Anopheles albimanus</name>
    <name type="common">New world malaria mosquito</name>
    <dbReference type="NCBI Taxonomy" id="7167"/>
    <lineage>
        <taxon>Eukaryota</taxon>
        <taxon>Metazoa</taxon>
        <taxon>Ecdysozoa</taxon>
        <taxon>Arthropoda</taxon>
        <taxon>Hexapoda</taxon>
        <taxon>Insecta</taxon>
        <taxon>Pterygota</taxon>
        <taxon>Neoptera</taxon>
        <taxon>Endopterygota</taxon>
        <taxon>Diptera</taxon>
        <taxon>Nematocera</taxon>
        <taxon>Culicoidea</taxon>
        <taxon>Culicidae</taxon>
        <taxon>Anophelinae</taxon>
        <taxon>Anopheles</taxon>
    </lineage>
</organism>
<reference evidence="8 9" key="1">
    <citation type="journal article" date="2017" name="G3 (Bethesda)">
        <title>The Physical Genome Mapping of Anopheles albimanus Corrected Scaffold Misassemblies and Identified Interarm Rearrangements in Genus Anopheles.</title>
        <authorList>
            <person name="Artemov G.N."/>
            <person name="Peery A.N."/>
            <person name="Jiang X."/>
            <person name="Tu Z."/>
            <person name="Stegniy V.N."/>
            <person name="Sharakhova M.V."/>
            <person name="Sharakhov I.V."/>
        </authorList>
    </citation>
    <scope>NUCLEOTIDE SEQUENCE [LARGE SCALE GENOMIC DNA]</scope>
    <source>
        <strain evidence="8 9">ALBI9_A</strain>
    </source>
</reference>
<feature type="compositionally biased region" description="Pro residues" evidence="7">
    <location>
        <begin position="111"/>
        <end position="121"/>
    </location>
</feature>
<feature type="compositionally biased region" description="Low complexity" evidence="7">
    <location>
        <begin position="328"/>
        <end position="341"/>
    </location>
</feature>
<evidence type="ECO:0000256" key="1">
    <source>
        <dbReference type="ARBA" id="ARBA00004245"/>
    </source>
</evidence>
<dbReference type="EnsemblMetazoa" id="AALB002474-RA">
    <property type="protein sequence ID" value="AALB002474-PA"/>
    <property type="gene ID" value="AALB002474"/>
</dbReference>
<dbReference type="VEuPathDB" id="VectorBase:AALB20_031133"/>
<keyword evidence="3" id="KW-0597">Phosphoprotein</keyword>
<feature type="compositionally biased region" description="Polar residues" evidence="7">
    <location>
        <begin position="867"/>
        <end position="877"/>
    </location>
</feature>
<evidence type="ECO:0000256" key="4">
    <source>
        <dbReference type="ARBA" id="ARBA00022737"/>
    </source>
</evidence>
<dbReference type="GO" id="GO:0000226">
    <property type="term" value="P:microtubule cytoskeleton organization"/>
    <property type="evidence" value="ECO:0007669"/>
    <property type="project" value="TreeGrafter"/>
</dbReference>
<reference evidence="8" key="2">
    <citation type="submission" date="2022-08" db="UniProtKB">
        <authorList>
            <consortium name="EnsemblMetazoa"/>
        </authorList>
    </citation>
    <scope>IDENTIFICATION</scope>
    <source>
        <strain evidence="8">STECLA/ALBI9_A</strain>
    </source>
</reference>